<dbReference type="PANTHER" id="PTHR22576:SF37">
    <property type="entry name" value="MUCOSA-ASSOCIATED LYMPHOID TISSUE LYMPHOMA TRANSLOCATION PROTEIN 1"/>
    <property type="match status" value="1"/>
</dbReference>
<feature type="domain" description="Caspase family p20" evidence="4">
    <location>
        <begin position="26"/>
        <end position="156"/>
    </location>
</feature>
<dbReference type="SUPFAM" id="SSF52129">
    <property type="entry name" value="Caspase-like"/>
    <property type="match status" value="1"/>
</dbReference>
<protein>
    <submittedName>
        <fullName evidence="5">Uncharacterized protein, contains caspase domain</fullName>
    </submittedName>
</protein>
<dbReference type="GO" id="GO:0006508">
    <property type="term" value="P:proteolysis"/>
    <property type="evidence" value="ECO:0007669"/>
    <property type="project" value="InterPro"/>
</dbReference>
<dbReference type="Gene3D" id="3.40.50.1460">
    <property type="match status" value="1"/>
</dbReference>
<evidence type="ECO:0000313" key="6">
    <source>
        <dbReference type="Proteomes" id="UP000183208"/>
    </source>
</evidence>
<keyword evidence="1" id="KW-0175">Coiled coil</keyword>
<evidence type="ECO:0000313" key="5">
    <source>
        <dbReference type="EMBL" id="SED54164.1"/>
    </source>
</evidence>
<dbReference type="InterPro" id="IPR011600">
    <property type="entry name" value="Pept_C14_caspase"/>
</dbReference>
<dbReference type="GO" id="GO:0004197">
    <property type="term" value="F:cysteine-type endopeptidase activity"/>
    <property type="evidence" value="ECO:0007669"/>
    <property type="project" value="InterPro"/>
</dbReference>
<evidence type="ECO:0000256" key="3">
    <source>
        <dbReference type="SAM" id="SignalP"/>
    </source>
</evidence>
<dbReference type="Pfam" id="PF00656">
    <property type="entry name" value="Peptidase_C14"/>
    <property type="match status" value="1"/>
</dbReference>
<dbReference type="Proteomes" id="UP000183208">
    <property type="component" value="Unassembled WGS sequence"/>
</dbReference>
<accession>A0A1M7BEP6</accession>
<dbReference type="AlphaFoldDB" id="A0A1M7BEP6"/>
<dbReference type="InterPro" id="IPR001309">
    <property type="entry name" value="Pept_C14_p20"/>
</dbReference>
<evidence type="ECO:0000256" key="1">
    <source>
        <dbReference type="SAM" id="Coils"/>
    </source>
</evidence>
<name>A0A1M7BEP6_9BRAD</name>
<feature type="signal peptide" evidence="3">
    <location>
        <begin position="1"/>
        <end position="19"/>
    </location>
</feature>
<sequence length="588" mass="63017">MSMRRLAAFLFMTSIVCLAGQPALADKRVAFVVGNSNYQNVNVLANPANDAAAITEMFKKAAFDVVESRRDLKNTEMRRALRDFTEKARDADIAVIYYAGHGIEVDGTNYLIPVDAALERDTDAYDEAIALDRILQAIEPAKQLRLVILDACRDNPFAKSMKRTVASRSLGRGLAGVEPSKPNTLIAFAAKGGSTASDGDSKNSPFTTALLKHLAKPGLELGKAFRLVRDDVMNATANKQEPFVYGSLGGNDVALVPAPAVAPATAAGNANADLRRDYELAERVGTKEAWDSFILANPSGFYTDLAKAQRNKLAAEAARIAATEKAREAAEERTRLAAEGAKSAEQAKAAAQSKAAEEARLAAEKKKQVEDAKVVAAEQARVAAQAKAAEEAEKTRLAAEKKKLAEDAKLAAAEQLKAVEQQNRAAEEARKLEGAKVAAVEPAKETVKSDRPAQDIPRLLQSELKRVGCKTGEIDGEWNASSRRALSSFNDKAGTKFDVKVASIDALDAVKARPGRVCPLECERGTRANGDSCVKITCDDGYVLGSSGSCEKRPERKPAVAQRERRAPATAGRRGGKCFMYNGASFCE</sequence>
<organism evidence="5 6">
    <name type="scientific">Bradyrhizobium lablabi</name>
    <dbReference type="NCBI Taxonomy" id="722472"/>
    <lineage>
        <taxon>Bacteria</taxon>
        <taxon>Pseudomonadati</taxon>
        <taxon>Pseudomonadota</taxon>
        <taxon>Alphaproteobacteria</taxon>
        <taxon>Hyphomicrobiales</taxon>
        <taxon>Nitrobacteraceae</taxon>
        <taxon>Bradyrhizobium</taxon>
    </lineage>
</organism>
<dbReference type="CDD" id="cd19941">
    <property type="entry name" value="TIL"/>
    <property type="match status" value="1"/>
</dbReference>
<feature type="coiled-coil region" evidence="1">
    <location>
        <begin position="382"/>
        <end position="432"/>
    </location>
</feature>
<feature type="compositionally biased region" description="Basic and acidic residues" evidence="2">
    <location>
        <begin position="550"/>
        <end position="567"/>
    </location>
</feature>
<gene>
    <name evidence="5" type="ORF">SAMN05444171_4401</name>
</gene>
<dbReference type="EMBL" id="FNTI01000001">
    <property type="protein sequence ID" value="SED54164.1"/>
    <property type="molecule type" value="Genomic_DNA"/>
</dbReference>
<evidence type="ECO:0000259" key="4">
    <source>
        <dbReference type="PROSITE" id="PS50208"/>
    </source>
</evidence>
<keyword evidence="3" id="KW-0732">Signal</keyword>
<feature type="chain" id="PRO_5011711538" evidence="3">
    <location>
        <begin position="20"/>
        <end position="588"/>
    </location>
</feature>
<dbReference type="PANTHER" id="PTHR22576">
    <property type="entry name" value="MUCOSA ASSOCIATED LYMPHOID TISSUE LYMPHOMA TRANSLOCATION PROTEIN 1/PARACASPASE"/>
    <property type="match status" value="1"/>
</dbReference>
<evidence type="ECO:0000256" key="2">
    <source>
        <dbReference type="SAM" id="MobiDB-lite"/>
    </source>
</evidence>
<dbReference type="InterPro" id="IPR029030">
    <property type="entry name" value="Caspase-like_dom_sf"/>
</dbReference>
<feature type="region of interest" description="Disordered" evidence="2">
    <location>
        <begin position="548"/>
        <end position="573"/>
    </location>
</feature>
<dbReference type="InterPro" id="IPR052039">
    <property type="entry name" value="Caspase-related_regulators"/>
</dbReference>
<dbReference type="PROSITE" id="PS50208">
    <property type="entry name" value="CASPASE_P20"/>
    <property type="match status" value="1"/>
</dbReference>
<proteinExistence type="predicted"/>
<reference evidence="5 6" key="1">
    <citation type="submission" date="2016-10" db="EMBL/GenBank/DDBJ databases">
        <authorList>
            <person name="de Groot N.N."/>
        </authorList>
    </citation>
    <scope>NUCLEOTIDE SEQUENCE [LARGE SCALE GENOMIC DNA]</scope>
    <source>
        <strain evidence="5 6">GAS522</strain>
    </source>
</reference>